<proteinExistence type="predicted"/>
<dbReference type="PRINTS" id="PR00420">
    <property type="entry name" value="RNGMNOXGNASE"/>
</dbReference>
<dbReference type="EMBL" id="JABCIY010000001">
    <property type="protein sequence ID" value="KAF7198270.1"/>
    <property type="molecule type" value="Genomic_DNA"/>
</dbReference>
<keyword evidence="2" id="KW-0285">Flavoprotein</keyword>
<dbReference type="GO" id="GO:0071949">
    <property type="term" value="F:FAD binding"/>
    <property type="evidence" value="ECO:0007669"/>
    <property type="project" value="InterPro"/>
</dbReference>
<evidence type="ECO:0000259" key="6">
    <source>
        <dbReference type="Pfam" id="PF01494"/>
    </source>
</evidence>
<dbReference type="InterPro" id="IPR002938">
    <property type="entry name" value="FAD-bd"/>
</dbReference>
<sequence length="400" mass="43770">MSSEQHILIIGAGLTGLAIAHGLNQAKISYTIFEAEEKTAFRPREWTMALHWSIPMLKSLLPPDLASRFESEASVDPSLDYTKYPNNSVPIYDGLTGEVVREIDSAGVRVSRRKLRTLLAEGIEIQWGHKLTSINHDSTSKKVTAIFSNGQQHTGTLLIGADGGKSPVRTHIFGPTNAKTTPLELAYTNNSFRYSTPSQALHARTANPVTAMCAHPVANVMLSMQDVPDPSDPSTWTSQVIFMSKKSTTNTSSTLPNSARHAELKEKGAQFPEPFKSAILNMPESVEIQYQELGYWIPPTTPWDTHHGTVTLAGDAAHSMPPHRGQGLNNALNDAFNFVEVVKEIGKGGDQVVLIQKYSQEVAERGGKEVELSVKTAELLSNFETFRESALVKQGLAKPE</sequence>
<evidence type="ECO:0000313" key="7">
    <source>
        <dbReference type="EMBL" id="KAF7198270.1"/>
    </source>
</evidence>
<dbReference type="Proteomes" id="UP000660729">
    <property type="component" value="Unassembled WGS sequence"/>
</dbReference>
<keyword evidence="3" id="KW-0274">FAD</keyword>
<dbReference type="Pfam" id="PF01494">
    <property type="entry name" value="FAD_binding_3"/>
    <property type="match status" value="1"/>
</dbReference>
<evidence type="ECO:0000256" key="2">
    <source>
        <dbReference type="ARBA" id="ARBA00022630"/>
    </source>
</evidence>
<organism evidence="7 8">
    <name type="scientific">Pseudocercospora fuligena</name>
    <dbReference type="NCBI Taxonomy" id="685502"/>
    <lineage>
        <taxon>Eukaryota</taxon>
        <taxon>Fungi</taxon>
        <taxon>Dikarya</taxon>
        <taxon>Ascomycota</taxon>
        <taxon>Pezizomycotina</taxon>
        <taxon>Dothideomycetes</taxon>
        <taxon>Dothideomycetidae</taxon>
        <taxon>Mycosphaerellales</taxon>
        <taxon>Mycosphaerellaceae</taxon>
        <taxon>Pseudocercospora</taxon>
    </lineage>
</organism>
<protein>
    <submittedName>
        <fullName evidence="7">FAD-dependent monooxygenase phnB</fullName>
    </submittedName>
</protein>
<evidence type="ECO:0000313" key="8">
    <source>
        <dbReference type="Proteomes" id="UP000660729"/>
    </source>
</evidence>
<gene>
    <name evidence="7" type="ORF">HII31_00009</name>
</gene>
<dbReference type="InterPro" id="IPR036188">
    <property type="entry name" value="FAD/NAD-bd_sf"/>
</dbReference>
<feature type="domain" description="FAD-binding" evidence="6">
    <location>
        <begin position="6"/>
        <end position="368"/>
    </location>
</feature>
<evidence type="ECO:0000256" key="5">
    <source>
        <dbReference type="ARBA" id="ARBA00023033"/>
    </source>
</evidence>
<keyword evidence="5 7" id="KW-0503">Monooxygenase</keyword>
<dbReference type="AlphaFoldDB" id="A0A8H6RUT7"/>
<accession>A0A8H6RUT7</accession>
<keyword evidence="4" id="KW-0560">Oxidoreductase</keyword>
<name>A0A8H6RUT7_9PEZI</name>
<dbReference type="Gene3D" id="3.50.50.60">
    <property type="entry name" value="FAD/NAD(P)-binding domain"/>
    <property type="match status" value="1"/>
</dbReference>
<dbReference type="SUPFAM" id="SSF51905">
    <property type="entry name" value="FAD/NAD(P)-binding domain"/>
    <property type="match status" value="1"/>
</dbReference>
<dbReference type="OrthoDB" id="47494at2759"/>
<comment type="cofactor">
    <cofactor evidence="1">
        <name>FAD</name>
        <dbReference type="ChEBI" id="CHEBI:57692"/>
    </cofactor>
</comment>
<comment type="caution">
    <text evidence="7">The sequence shown here is derived from an EMBL/GenBank/DDBJ whole genome shotgun (WGS) entry which is preliminary data.</text>
</comment>
<evidence type="ECO:0000256" key="4">
    <source>
        <dbReference type="ARBA" id="ARBA00023002"/>
    </source>
</evidence>
<evidence type="ECO:0000256" key="3">
    <source>
        <dbReference type="ARBA" id="ARBA00022827"/>
    </source>
</evidence>
<evidence type="ECO:0000256" key="1">
    <source>
        <dbReference type="ARBA" id="ARBA00001974"/>
    </source>
</evidence>
<keyword evidence="8" id="KW-1185">Reference proteome</keyword>
<reference evidence="7" key="1">
    <citation type="submission" date="2020-04" db="EMBL/GenBank/DDBJ databases">
        <title>Draft genome resource of the tomato pathogen Pseudocercospora fuligena.</title>
        <authorList>
            <person name="Zaccaron A."/>
        </authorList>
    </citation>
    <scope>NUCLEOTIDE SEQUENCE</scope>
    <source>
        <strain evidence="7">PF001</strain>
    </source>
</reference>
<dbReference type="PANTHER" id="PTHR47178:SF2">
    <property type="entry name" value="FAD-BINDING DOMAIN-CONTAINING PROTEIN"/>
    <property type="match status" value="1"/>
</dbReference>
<dbReference type="PANTHER" id="PTHR47178">
    <property type="entry name" value="MONOOXYGENASE, FAD-BINDING"/>
    <property type="match status" value="1"/>
</dbReference>
<dbReference type="GO" id="GO:0004497">
    <property type="term" value="F:monooxygenase activity"/>
    <property type="evidence" value="ECO:0007669"/>
    <property type="project" value="UniProtKB-KW"/>
</dbReference>